<gene>
    <name evidence="1" type="ORF">G3A45_07120</name>
</gene>
<reference evidence="1 2" key="1">
    <citation type="submission" date="2020-02" db="EMBL/GenBank/DDBJ databases">
        <title>Thermophilic hydrogen producing bacteria, Caloranaerobacter azorensis.</title>
        <authorList>
            <person name="Baek K."/>
        </authorList>
    </citation>
    <scope>NUCLEOTIDE SEQUENCE [LARGE SCALE GENOMIC DNA]</scope>
    <source>
        <strain evidence="1 2">T3-1</strain>
    </source>
</reference>
<name>A0A6P1YCM6_9FIRM</name>
<proteinExistence type="predicted"/>
<protein>
    <submittedName>
        <fullName evidence="1">Uncharacterized protein</fullName>
    </submittedName>
</protein>
<dbReference type="AlphaFoldDB" id="A0A6P1YCM6"/>
<sequence length="47" mass="5558">MNSKFENYTKNKSPNLYTIWIAKKAEVVFIDGELMVVNVIDWNEDSY</sequence>
<evidence type="ECO:0000313" key="2">
    <source>
        <dbReference type="Proteomes" id="UP000464452"/>
    </source>
</evidence>
<organism evidence="1 2">
    <name type="scientific">Caloranaerobacter azorensis</name>
    <dbReference type="NCBI Taxonomy" id="116090"/>
    <lineage>
        <taxon>Bacteria</taxon>
        <taxon>Bacillati</taxon>
        <taxon>Bacillota</taxon>
        <taxon>Tissierellia</taxon>
        <taxon>Tissierellales</taxon>
        <taxon>Thermohalobacteraceae</taxon>
        <taxon>Caloranaerobacter</taxon>
    </lineage>
</organism>
<evidence type="ECO:0000313" key="1">
    <source>
        <dbReference type="EMBL" id="QIB27079.1"/>
    </source>
</evidence>
<dbReference type="KEGG" id="cazo:G3A45_07120"/>
<dbReference type="RefSeq" id="WP_163235001.1">
    <property type="nucleotide sequence ID" value="NZ_CP048617.1"/>
</dbReference>
<accession>A0A6P1YCM6</accession>
<dbReference type="Proteomes" id="UP000464452">
    <property type="component" value="Chromosome"/>
</dbReference>
<dbReference type="EMBL" id="CP048617">
    <property type="protein sequence ID" value="QIB27079.1"/>
    <property type="molecule type" value="Genomic_DNA"/>
</dbReference>